<protein>
    <submittedName>
        <fullName evidence="3">Uncharacterized protein</fullName>
    </submittedName>
</protein>
<evidence type="ECO:0000313" key="4">
    <source>
        <dbReference type="Proteomes" id="UP001642464"/>
    </source>
</evidence>
<dbReference type="PANTHER" id="PTHR33050:SF7">
    <property type="entry name" value="RIBONUCLEASE H"/>
    <property type="match status" value="1"/>
</dbReference>
<evidence type="ECO:0000313" key="3">
    <source>
        <dbReference type="EMBL" id="CAK9023580.1"/>
    </source>
</evidence>
<keyword evidence="2" id="KW-0472">Membrane</keyword>
<feature type="transmembrane region" description="Helical" evidence="2">
    <location>
        <begin position="87"/>
        <end position="107"/>
    </location>
</feature>
<comment type="caution">
    <text evidence="3">The sequence shown here is derived from an EMBL/GenBank/DDBJ whole genome shotgun (WGS) entry which is preliminary data.</text>
</comment>
<name>A0ABP0K9Y1_9DINO</name>
<keyword evidence="2" id="KW-1133">Transmembrane helix</keyword>
<dbReference type="Proteomes" id="UP001642464">
    <property type="component" value="Unassembled WGS sequence"/>
</dbReference>
<evidence type="ECO:0000256" key="1">
    <source>
        <dbReference type="SAM" id="MobiDB-lite"/>
    </source>
</evidence>
<gene>
    <name evidence="3" type="ORF">SCF082_LOCUS16270</name>
</gene>
<accession>A0ABP0K9Y1</accession>
<dbReference type="SUPFAM" id="SSF56349">
    <property type="entry name" value="DNA breaking-rejoining enzymes"/>
    <property type="match status" value="1"/>
</dbReference>
<keyword evidence="4" id="KW-1185">Reference proteome</keyword>
<feature type="region of interest" description="Disordered" evidence="1">
    <location>
        <begin position="489"/>
        <end position="537"/>
    </location>
</feature>
<feature type="compositionally biased region" description="Basic and acidic residues" evidence="1">
    <location>
        <begin position="495"/>
        <end position="521"/>
    </location>
</feature>
<feature type="non-terminal residue" evidence="3">
    <location>
        <position position="1754"/>
    </location>
</feature>
<sequence>MVDWLDVGRSLLVDSLKLGVAFYTDSLRFQSLNLAKCGERRAAPLFLEEAAKHCFEQLGKSVECEREKVQLSSELAGCHRLFNWSSFLIGIVVGSFLVGIIVVFIVWTRPSPLTPVTADLPVELVSKPKGSVRSYTSELTDSESNDEVVAARLRDKVVVTTPDRDVEVTELKVGAKYREVKRMDGEKLPAGVRANSTYLPKHASGGKIGRSEFTRLVEQANRYKIAYHERRRLPERSAAVARASGAPAEAGQVPELAAPDESVHIIVYRSGSGGVGEEVDIPAGAAQQVLNGRTFTLFSMGGEEVLARQVPLGEVDHVQDLLRVAAPLPEETERDVRVLPVLFDAADERWRTILEATPDLEEIDYDDFPLRGPRTVYHDIRQLRRLGMDFVQHHESWLKKSGVRTTDRSVHEHSSICRVLNYMLCYDQLNLGALASAEALNRRRSLIEHAHSGRPEAPSYEAAEEMLGIRESSDGSLVDPSLLQHTAKQQAAKAEILKQSRLASEEKKHARRQGEGEDKGGKKGGGGKEVFGAKKFSDGPVARHGDVLPLPMPIDYGFAGEVYELNSRRSQKRVAKRRRDMQDAKDTVWALNHLAGFEDESKWPISIRNQAQAECMRRVKQCHAQRPPPIQRETGQEALRQLLRHKGDRGYSEVSDSPGQLAVFVRERLSLPRDQKQPVLLSTILPEKEQHRLECFEEEMMLSPEERAAVLEKGFQGDCYLDPQLANHPRKYHQFIADLYLAKLISFTVTPKVQVGAFVVTKKGNKQRLIIDARRTNKLFRTPPTTILGSMEAWGRLEVDGDENELFLAQEDVKDFFYRLGICKQLGEYFSLPKVDGKMLQECLGFLPEEFLHLSDQHHAPVYPHLSVLPMGFSWAFHLAHESHCHLSRLCLPETPMLRDRRVAPVLGERSGQHRSGMLVYADNCNHFSIDRDLVNYEQVIMRETLHANNLDTHDVMEGSNLAESLGIRINGISGAIQPTPTRDWRLDRALWALCVRPCISGEQLQVIIGHITVRALLHRGLMCILRHSYVFVEQSYTKKQRLWPSVAKEMAIVRALLPLGVMSMRAPWDPHPLCTDASLSGYAVMESVHGAQVAAEHGRHDERWRFRRQEGSKVAPRVQALSTADVFEDPRTVKPDFDGEISGDLEVEPLFPDVSKKFLQEEDWHLLWNSRMVHPEPIHLIEARSILAAVKHRARDLHRHGHRILVLNDNMGVVLSIQKGRSSNYGLLRLIRRISSHCLATGIRLQVRWIPSELNVSDGPSRQWEPERKKNHSMSRQRAKENSEGLKAMITAANKKRERARKRQMKHTMKLRASCGEMGLLELGSVKEPQRKDYSRRLDAFYEFVAIHNLDIKKEPGLDAALCDYSDHMFLNGEGCDAGHRLKAALEFVRPEAMRGKDLFLPRFRRTLKGWRKMAPSQTRMPMLEFLKSSISGLMLVAGHRTMALYNELTFSTYARPGEMLKVMCSDVVEKNAQFSHHVIILAPFERSEASKTGVYDEVLILDDSRMRDLGDILVKFTAKRIKDEGEDSLLWDFSAAQYLKVWRACVEVLRIGEVALSPYQNRHGGASRDHLLRLRPVPEIMRRGRWVSDASARIYDKPGRLQQLTNQFSQELQPFGEKIRLNFKGFFYGKRLDLPLGVGNPAKFVASQGGVGYVVDLADSEKNDLGKPSKWNSLCARMDDFDLVGIDLPCNTWSRARRAPWWSRLPKPLRKTGQHIFGLPWLSPQDESKVLKANVMLRGAYKMIKKCLKAGK</sequence>
<keyword evidence="2" id="KW-0812">Transmembrane</keyword>
<feature type="region of interest" description="Disordered" evidence="1">
    <location>
        <begin position="1258"/>
        <end position="1284"/>
    </location>
</feature>
<organism evidence="3 4">
    <name type="scientific">Durusdinium trenchii</name>
    <dbReference type="NCBI Taxonomy" id="1381693"/>
    <lineage>
        <taxon>Eukaryota</taxon>
        <taxon>Sar</taxon>
        <taxon>Alveolata</taxon>
        <taxon>Dinophyceae</taxon>
        <taxon>Suessiales</taxon>
        <taxon>Symbiodiniaceae</taxon>
        <taxon>Durusdinium</taxon>
    </lineage>
</organism>
<evidence type="ECO:0000256" key="2">
    <source>
        <dbReference type="SAM" id="Phobius"/>
    </source>
</evidence>
<dbReference type="EMBL" id="CAXAMM010010557">
    <property type="protein sequence ID" value="CAK9023580.1"/>
    <property type="molecule type" value="Genomic_DNA"/>
</dbReference>
<proteinExistence type="predicted"/>
<reference evidence="3 4" key="1">
    <citation type="submission" date="2024-02" db="EMBL/GenBank/DDBJ databases">
        <authorList>
            <person name="Chen Y."/>
            <person name="Shah S."/>
            <person name="Dougan E. K."/>
            <person name="Thang M."/>
            <person name="Chan C."/>
        </authorList>
    </citation>
    <scope>NUCLEOTIDE SEQUENCE [LARGE SCALE GENOMIC DNA]</scope>
</reference>
<dbReference type="InterPro" id="IPR052055">
    <property type="entry name" value="Hepadnavirus_pol/RT"/>
</dbReference>
<dbReference type="PANTHER" id="PTHR33050">
    <property type="entry name" value="REVERSE TRANSCRIPTASE DOMAIN-CONTAINING PROTEIN"/>
    <property type="match status" value="1"/>
</dbReference>
<dbReference type="InterPro" id="IPR011010">
    <property type="entry name" value="DNA_brk_join_enz"/>
</dbReference>